<reference evidence="2 3" key="1">
    <citation type="journal article" date="2016" name="Mol. Biol. Evol.">
        <title>Comparative Genomics of Early-Diverging Mushroom-Forming Fungi Provides Insights into the Origins of Lignocellulose Decay Capabilities.</title>
        <authorList>
            <person name="Nagy L.G."/>
            <person name="Riley R."/>
            <person name="Tritt A."/>
            <person name="Adam C."/>
            <person name="Daum C."/>
            <person name="Floudas D."/>
            <person name="Sun H."/>
            <person name="Yadav J.S."/>
            <person name="Pangilinan J."/>
            <person name="Larsson K.H."/>
            <person name="Matsuura K."/>
            <person name="Barry K."/>
            <person name="Labutti K."/>
            <person name="Kuo R."/>
            <person name="Ohm R.A."/>
            <person name="Bhattacharya S.S."/>
            <person name="Shirouzu T."/>
            <person name="Yoshinaga Y."/>
            <person name="Martin F.M."/>
            <person name="Grigoriev I.V."/>
            <person name="Hibbett D.S."/>
        </authorList>
    </citation>
    <scope>NUCLEOTIDE SEQUENCE [LARGE SCALE GENOMIC DNA]</scope>
    <source>
        <strain evidence="2 3">HHB12029</strain>
    </source>
</reference>
<dbReference type="EMBL" id="KV427429">
    <property type="protein sequence ID" value="KZV77876.1"/>
    <property type="molecule type" value="Genomic_DNA"/>
</dbReference>
<keyword evidence="3" id="KW-1185">Reference proteome</keyword>
<evidence type="ECO:0000313" key="2">
    <source>
        <dbReference type="EMBL" id="KZV77876.1"/>
    </source>
</evidence>
<dbReference type="Proteomes" id="UP000077266">
    <property type="component" value="Unassembled WGS sequence"/>
</dbReference>
<protein>
    <submittedName>
        <fullName evidence="2">Uncharacterized protein</fullName>
    </submittedName>
</protein>
<proteinExistence type="predicted"/>
<feature type="region of interest" description="Disordered" evidence="1">
    <location>
        <begin position="1"/>
        <end position="79"/>
    </location>
</feature>
<sequence length="107" mass="11948">MYNNTHSVNLHPAHDRVPPDQVNRTARNKNTKSALSTKSAYALDSGTRSRRAAGATIRFKLKNPAHGSRAQQPAPKTKLQLEKQVSSRLAQSLAFQPVLYIRRVLFV</sequence>
<organism evidence="2 3">
    <name type="scientific">Exidia glandulosa HHB12029</name>
    <dbReference type="NCBI Taxonomy" id="1314781"/>
    <lineage>
        <taxon>Eukaryota</taxon>
        <taxon>Fungi</taxon>
        <taxon>Dikarya</taxon>
        <taxon>Basidiomycota</taxon>
        <taxon>Agaricomycotina</taxon>
        <taxon>Agaricomycetes</taxon>
        <taxon>Auriculariales</taxon>
        <taxon>Exidiaceae</taxon>
        <taxon>Exidia</taxon>
    </lineage>
</organism>
<evidence type="ECO:0000313" key="3">
    <source>
        <dbReference type="Proteomes" id="UP000077266"/>
    </source>
</evidence>
<accession>A0A166MCC4</accession>
<gene>
    <name evidence="2" type="ORF">EXIGLDRAFT_847933</name>
</gene>
<evidence type="ECO:0000256" key="1">
    <source>
        <dbReference type="SAM" id="MobiDB-lite"/>
    </source>
</evidence>
<dbReference type="AlphaFoldDB" id="A0A166MCC4"/>
<name>A0A166MCC4_EXIGL</name>
<dbReference type="InParanoid" id="A0A166MCC4"/>